<dbReference type="EMBL" id="FWFG01000030">
    <property type="protein sequence ID" value="SLM89287.1"/>
    <property type="molecule type" value="Genomic_DNA"/>
</dbReference>
<dbReference type="Gene3D" id="3.40.50.1820">
    <property type="entry name" value="alpha/beta hydrolase"/>
    <property type="match status" value="1"/>
</dbReference>
<evidence type="ECO:0000313" key="3">
    <source>
        <dbReference type="Proteomes" id="UP000195981"/>
    </source>
</evidence>
<gene>
    <name evidence="2" type="ORF">FM110_03295</name>
</gene>
<dbReference type="RefSeq" id="WP_087102636.1">
    <property type="nucleotide sequence ID" value="NZ_FWFG01000030.1"/>
</dbReference>
<feature type="domain" description="Serine aminopeptidase S33" evidence="1">
    <location>
        <begin position="193"/>
        <end position="330"/>
    </location>
</feature>
<dbReference type="InterPro" id="IPR022742">
    <property type="entry name" value="Hydrolase_4"/>
</dbReference>
<dbReference type="OrthoDB" id="8111537at2"/>
<dbReference type="Pfam" id="PF12146">
    <property type="entry name" value="Hydrolase_4"/>
    <property type="match status" value="1"/>
</dbReference>
<organism evidence="2 3">
    <name type="scientific">Brachybacterium nesterenkovii</name>
    <dbReference type="NCBI Taxonomy" id="47847"/>
    <lineage>
        <taxon>Bacteria</taxon>
        <taxon>Bacillati</taxon>
        <taxon>Actinomycetota</taxon>
        <taxon>Actinomycetes</taxon>
        <taxon>Micrococcales</taxon>
        <taxon>Dermabacteraceae</taxon>
        <taxon>Brachybacterium</taxon>
    </lineage>
</organism>
<keyword evidence="3" id="KW-1185">Reference proteome</keyword>
<accession>A0A1X6WV77</accession>
<reference evidence="2 3" key="1">
    <citation type="submission" date="2017-02" db="EMBL/GenBank/DDBJ databases">
        <authorList>
            <person name="Peterson S.W."/>
        </authorList>
    </citation>
    <scope>NUCLEOTIDE SEQUENCE [LARGE SCALE GENOMIC DNA]</scope>
    <source>
        <strain evidence="2 3">CIP104813</strain>
    </source>
</reference>
<dbReference type="InterPro" id="IPR029058">
    <property type="entry name" value="AB_hydrolase_fold"/>
</dbReference>
<dbReference type="Proteomes" id="UP000195981">
    <property type="component" value="Unassembled WGS sequence"/>
</dbReference>
<dbReference type="InterPro" id="IPR052920">
    <property type="entry name" value="DNA-binding_regulatory"/>
</dbReference>
<sequence>MRTRTPRRPRIRQAGQAVPVPSRWRGAGAIGLAGAGASFIASTLALGVGARVMARIPLLPAGREKSDAVVRAAFVDRVHLDATPETRRPGVLAIRQGGGALSARLGAVTGHPTPTTVARPLLALDADRPGARLEAGAASTNGYFWAGDPMTAHGLVFEEVDVASPVGAMPAWLVPPGDDEAADGARSHGTWAVIVHGHGATRGESLRLLPLLHRLGITALAITYRNDAGAAASADRMMHLGAAEWEDAEAAVAFALEHGARRVVLIGLSMGGGIALRTSVLSAHREQIAALVLDSPAVDWHDILDHHARALKAPRPLRALALWMMRSPWGARSVRLHEPIALEQMHAPFYAEHLAHPTLLLHAMADTTVPPAPSAVLAHLRPDLVRFEPFAQATHTREWNTDPERCERIVAGFLDEVLGLGIDVERLVLPVRDPAAPPQERSSGRRL</sequence>
<proteinExistence type="predicted"/>
<dbReference type="SUPFAM" id="SSF53474">
    <property type="entry name" value="alpha/beta-Hydrolases"/>
    <property type="match status" value="1"/>
</dbReference>
<name>A0A1X6WV77_9MICO</name>
<protein>
    <submittedName>
        <fullName evidence="2">Secreted protein</fullName>
    </submittedName>
</protein>
<evidence type="ECO:0000259" key="1">
    <source>
        <dbReference type="Pfam" id="PF12146"/>
    </source>
</evidence>
<evidence type="ECO:0000313" key="2">
    <source>
        <dbReference type="EMBL" id="SLM89287.1"/>
    </source>
</evidence>
<dbReference type="PANTHER" id="PTHR43358">
    <property type="entry name" value="ALPHA/BETA-HYDROLASE"/>
    <property type="match status" value="1"/>
</dbReference>
<dbReference type="PANTHER" id="PTHR43358:SF4">
    <property type="entry name" value="ALPHA_BETA HYDROLASE FOLD-1 DOMAIN-CONTAINING PROTEIN"/>
    <property type="match status" value="1"/>
</dbReference>
<dbReference type="AlphaFoldDB" id="A0A1X6WV77"/>